<evidence type="ECO:0000313" key="3">
    <source>
        <dbReference type="Proteomes" id="UP000315280"/>
    </source>
</evidence>
<sequence>MKGADLMDDTTPDTTTPTSARQKAILSKAGVKTPKRQCAAKSKQSGQRCKRAPIVGGTVCKIHGGGSPQVQESARARLAREIMPSIARLATERDKAPKASDRIRAATSLLDRGGFGPRVTVELDDARSMLIERLREMRARQLDPSAVVELVAEVVEEEEGDTTDGVDRDPQREQEERGEAREFGDAGGIE</sequence>
<name>A0A516KV54_9CAUD</name>
<protein>
    <submittedName>
        <fullName evidence="2">Uncharacterized protein</fullName>
    </submittedName>
</protein>
<dbReference type="Proteomes" id="UP000315280">
    <property type="component" value="Segment"/>
</dbReference>
<gene>
    <name evidence="2" type="primary">85</name>
    <name evidence="2" type="ORF">SEA_FUZZBUSTER_85</name>
</gene>
<dbReference type="EMBL" id="MN062720">
    <property type="protein sequence ID" value="QDP45569.1"/>
    <property type="molecule type" value="Genomic_DNA"/>
</dbReference>
<reference evidence="2 3" key="1">
    <citation type="submission" date="2019-06" db="EMBL/GenBank/DDBJ databases">
        <authorList>
            <person name="Austin C.R."/>
            <person name="Baumgardner C.A."/>
            <person name="Baysinger H.J."/>
            <person name="David A.M."/>
            <person name="Folse N.B."/>
            <person name="Gammon C.A."/>
            <person name="Garcia V.M."/>
            <person name="Gobble C.S."/>
            <person name="Herold B.N."/>
            <person name="Huamancondor M.S."/>
            <person name="Matheson G.R."/>
            <person name="Mondragon I."/>
            <person name="Nemes S.A."/>
            <person name="Neri L.M."/>
            <person name="Renaud V.D."/>
            <person name="Rigsbee E.A."/>
            <person name="Rockette B.M."/>
            <person name="Santiago M.R."/>
            <person name="Savage M.D."/>
            <person name="Simpson J.M."/>
            <person name="Slentz J.N."/>
            <person name="Spencer B.G."/>
            <person name="White D.J."/>
            <person name="Yarboro C.B."/>
            <person name="Anderson E.L."/>
            <person name="Wallen J.R."/>
            <person name="Gainey M.D."/>
            <person name="Garlena R.A."/>
            <person name="Russell D.A."/>
            <person name="Pope W.H."/>
            <person name="Jacobs-Sera D."/>
            <person name="Hatfull G.F."/>
        </authorList>
    </citation>
    <scope>NUCLEOTIDE SEQUENCE [LARGE SCALE GENOMIC DNA]</scope>
</reference>
<feature type="compositionally biased region" description="Acidic residues" evidence="1">
    <location>
        <begin position="1"/>
        <end position="11"/>
    </location>
</feature>
<feature type="compositionally biased region" description="Basic and acidic residues" evidence="1">
    <location>
        <begin position="165"/>
        <end position="184"/>
    </location>
</feature>
<evidence type="ECO:0000313" key="2">
    <source>
        <dbReference type="EMBL" id="QDP45569.1"/>
    </source>
</evidence>
<keyword evidence="3" id="KW-1185">Reference proteome</keyword>
<feature type="compositionally biased region" description="Acidic residues" evidence="1">
    <location>
        <begin position="154"/>
        <end position="164"/>
    </location>
</feature>
<feature type="region of interest" description="Disordered" evidence="1">
    <location>
        <begin position="154"/>
        <end position="190"/>
    </location>
</feature>
<proteinExistence type="predicted"/>
<feature type="region of interest" description="Disordered" evidence="1">
    <location>
        <begin position="1"/>
        <end position="49"/>
    </location>
</feature>
<organism evidence="2 3">
    <name type="scientific">Microbacterium phage FuzzBuster</name>
    <dbReference type="NCBI Taxonomy" id="2590935"/>
    <lineage>
        <taxon>Viruses</taxon>
        <taxon>Duplodnaviria</taxon>
        <taxon>Heunggongvirae</taxon>
        <taxon>Uroviricota</taxon>
        <taxon>Caudoviricetes</taxon>
        <taxon>Hodgkinviridae</taxon>
        <taxon>Fuzzbustervirus</taxon>
        <taxon>Fuzzbustervirus fuzzbuster</taxon>
    </lineage>
</organism>
<evidence type="ECO:0000256" key="1">
    <source>
        <dbReference type="SAM" id="MobiDB-lite"/>
    </source>
</evidence>
<accession>A0A516KV54</accession>